<keyword evidence="3" id="KW-1185">Reference proteome</keyword>
<proteinExistence type="predicted"/>
<dbReference type="Proteomes" id="UP000298787">
    <property type="component" value="Chromosome 24"/>
</dbReference>
<evidence type="ECO:0000256" key="1">
    <source>
        <dbReference type="SAM" id="MobiDB-lite"/>
    </source>
</evidence>
<protein>
    <submittedName>
        <fullName evidence="2">Uncharacterized protein</fullName>
    </submittedName>
</protein>
<dbReference type="EMBL" id="CM014101">
    <property type="protein sequence ID" value="TKS92521.1"/>
    <property type="molecule type" value="Genomic_DNA"/>
</dbReference>
<sequence>MEKQAGAARDGVGSGPNRKPWGSPTCGPAAAETVDSKIHKMKGFVTMEKVILSILPMLWQVFVCHSDLSPVYLLILTLPHSAAPLLLPAPPSVPLKYHLI</sequence>
<gene>
    <name evidence="2" type="ORF">D9C73_027493</name>
</gene>
<name>A0A4U5VVV3_COLLU</name>
<reference evidence="2 3" key="1">
    <citation type="submission" date="2019-01" db="EMBL/GenBank/DDBJ databases">
        <title>Genome Assembly of Collichthys lucidus.</title>
        <authorList>
            <person name="Cai M."/>
            <person name="Xiao S."/>
        </authorList>
    </citation>
    <scope>NUCLEOTIDE SEQUENCE [LARGE SCALE GENOMIC DNA]</scope>
    <source>
        <strain evidence="2">JT15FE1705JMU</strain>
        <tissue evidence="2">Muscle</tissue>
    </source>
</reference>
<organism evidence="2 3">
    <name type="scientific">Collichthys lucidus</name>
    <name type="common">Big head croaker</name>
    <name type="synonym">Sciaena lucida</name>
    <dbReference type="NCBI Taxonomy" id="240159"/>
    <lineage>
        <taxon>Eukaryota</taxon>
        <taxon>Metazoa</taxon>
        <taxon>Chordata</taxon>
        <taxon>Craniata</taxon>
        <taxon>Vertebrata</taxon>
        <taxon>Euteleostomi</taxon>
        <taxon>Actinopterygii</taxon>
        <taxon>Neopterygii</taxon>
        <taxon>Teleostei</taxon>
        <taxon>Neoteleostei</taxon>
        <taxon>Acanthomorphata</taxon>
        <taxon>Eupercaria</taxon>
        <taxon>Sciaenidae</taxon>
        <taxon>Collichthys</taxon>
    </lineage>
</organism>
<feature type="region of interest" description="Disordered" evidence="1">
    <location>
        <begin position="1"/>
        <end position="28"/>
    </location>
</feature>
<evidence type="ECO:0000313" key="2">
    <source>
        <dbReference type="EMBL" id="TKS92521.1"/>
    </source>
</evidence>
<accession>A0A4U5VVV3</accession>
<dbReference type="AlphaFoldDB" id="A0A4U5VVV3"/>
<evidence type="ECO:0000313" key="3">
    <source>
        <dbReference type="Proteomes" id="UP000298787"/>
    </source>
</evidence>